<proteinExistence type="predicted"/>
<dbReference type="Gene3D" id="2.60.120.290">
    <property type="entry name" value="Spermadhesin, CUB domain"/>
    <property type="match status" value="1"/>
</dbReference>
<dbReference type="PROSITE" id="PS01180">
    <property type="entry name" value="CUB"/>
    <property type="match status" value="1"/>
</dbReference>
<protein>
    <recommendedName>
        <fullName evidence="3">CUB domain-containing protein</fullName>
    </recommendedName>
</protein>
<keyword evidence="1 2" id="KW-1015">Disulfide bond</keyword>
<evidence type="ECO:0000256" key="1">
    <source>
        <dbReference type="ARBA" id="ARBA00023157"/>
    </source>
</evidence>
<evidence type="ECO:0000313" key="5">
    <source>
        <dbReference type="Proteomes" id="UP000663891"/>
    </source>
</evidence>
<evidence type="ECO:0000259" key="3">
    <source>
        <dbReference type="PROSITE" id="PS01180"/>
    </source>
</evidence>
<dbReference type="Proteomes" id="UP000663891">
    <property type="component" value="Unassembled WGS sequence"/>
</dbReference>
<accession>A0A815CA00</accession>
<comment type="caution">
    <text evidence="4">The sequence shown here is derived from an EMBL/GenBank/DDBJ whole genome shotgun (WGS) entry which is preliminary data.</text>
</comment>
<reference evidence="4" key="1">
    <citation type="submission" date="2021-02" db="EMBL/GenBank/DDBJ databases">
        <authorList>
            <person name="Nowell W R."/>
        </authorList>
    </citation>
    <scope>NUCLEOTIDE SEQUENCE</scope>
</reference>
<evidence type="ECO:0000313" key="4">
    <source>
        <dbReference type="EMBL" id="CAF1282391.1"/>
    </source>
</evidence>
<dbReference type="SMART" id="SM00042">
    <property type="entry name" value="CUB"/>
    <property type="match status" value="1"/>
</dbReference>
<evidence type="ECO:0000256" key="2">
    <source>
        <dbReference type="PROSITE-ProRule" id="PRU00059"/>
    </source>
</evidence>
<dbReference type="EMBL" id="CAJNON010000478">
    <property type="protein sequence ID" value="CAF1282391.1"/>
    <property type="molecule type" value="Genomic_DNA"/>
</dbReference>
<dbReference type="Pfam" id="PF00431">
    <property type="entry name" value="CUB"/>
    <property type="match status" value="1"/>
</dbReference>
<dbReference type="InterPro" id="IPR035914">
    <property type="entry name" value="Sperma_CUB_dom_sf"/>
</dbReference>
<comment type="caution">
    <text evidence="2">Lacks conserved residue(s) required for the propagation of feature annotation.</text>
</comment>
<dbReference type="OrthoDB" id="431034at2759"/>
<dbReference type="AlphaFoldDB" id="A0A815CA00"/>
<organism evidence="4 5">
    <name type="scientific">Adineta steineri</name>
    <dbReference type="NCBI Taxonomy" id="433720"/>
    <lineage>
        <taxon>Eukaryota</taxon>
        <taxon>Metazoa</taxon>
        <taxon>Spiralia</taxon>
        <taxon>Gnathifera</taxon>
        <taxon>Rotifera</taxon>
        <taxon>Eurotatoria</taxon>
        <taxon>Bdelloidea</taxon>
        <taxon>Adinetida</taxon>
        <taxon>Adinetidae</taxon>
        <taxon>Adineta</taxon>
    </lineage>
</organism>
<sequence>MFFIQQIKTQIPPVVPLTNALTAIYCHNFNDVGIMTIRCGTNEKIRMLDAFDVVVKNKTHLPLQCLKQKHFSMVHGDISNKADCKIHTSFTSACSGRENCTLHMQRIRLNNVNENCHNELVDYTMAFFECISDVFIHDICSTQAITSAWGTLKTPNFPNPYTSNDDCWCKLSTQLQYRLLLSVIIFQLIPYDRLYSILICTDFILFFLENCTGAGLYLQSSNEQRSTQCTYLQPGHNYLSDGNSLYINFYSRTLTVRGGFWIIYEGLNFYLYYHRIIFVFLNEASQPNAEVHLQCGPRKTLGIPSEELFTSPPPVSSSYTHGWNRLVYNDPPNPKGLISDHIMHIQSVAATSRSFLDRNFKNNSSTTLASAFTYPYGNLTTFELAYGPRGWFLKYPLNSSNMTATKVLQSTTTELPVFKWNSTWRYIRRLRTRVFTNQSQAFDPYQSNIDYRFQELTKRLSTLETKLTEDVSTVLLILQRQFPTNNLTVSVSSTETFKTNT</sequence>
<dbReference type="SUPFAM" id="SSF49854">
    <property type="entry name" value="Spermadhesin, CUB domain"/>
    <property type="match status" value="1"/>
</dbReference>
<gene>
    <name evidence="4" type="ORF">VCS650_LOCUS30039</name>
</gene>
<dbReference type="CDD" id="cd00041">
    <property type="entry name" value="CUB"/>
    <property type="match status" value="1"/>
</dbReference>
<feature type="domain" description="CUB" evidence="3">
    <location>
        <begin position="140"/>
        <end position="267"/>
    </location>
</feature>
<feature type="disulfide bond" evidence="2">
    <location>
        <begin position="140"/>
        <end position="167"/>
    </location>
</feature>
<name>A0A815CA00_9BILA</name>
<dbReference type="InterPro" id="IPR000859">
    <property type="entry name" value="CUB_dom"/>
</dbReference>